<dbReference type="GO" id="GO:0016787">
    <property type="term" value="F:hydrolase activity"/>
    <property type="evidence" value="ECO:0007669"/>
    <property type="project" value="UniProtKB-KW"/>
</dbReference>
<dbReference type="Gene3D" id="3.40.710.10">
    <property type="entry name" value="DD-peptidase/beta-lactamase superfamily"/>
    <property type="match status" value="1"/>
</dbReference>
<keyword evidence="5" id="KW-1185">Reference proteome</keyword>
<dbReference type="EMBL" id="BRPK01000006">
    <property type="protein sequence ID" value="GLB39127.1"/>
    <property type="molecule type" value="Genomic_DNA"/>
</dbReference>
<accession>A0A9P3PML8</accession>
<feature type="domain" description="Beta-lactamase-related" evidence="3">
    <location>
        <begin position="72"/>
        <end position="405"/>
    </location>
</feature>
<evidence type="ECO:0000256" key="1">
    <source>
        <dbReference type="ARBA" id="ARBA00022801"/>
    </source>
</evidence>
<gene>
    <name evidence="4" type="ORF">LshimejAT787_0602890</name>
</gene>
<feature type="signal peptide" evidence="2">
    <location>
        <begin position="1"/>
        <end position="15"/>
    </location>
</feature>
<dbReference type="PANTHER" id="PTHR43283">
    <property type="entry name" value="BETA-LACTAMASE-RELATED"/>
    <property type="match status" value="1"/>
</dbReference>
<reference evidence="4" key="1">
    <citation type="submission" date="2022-07" db="EMBL/GenBank/DDBJ databases">
        <title>The genome of Lyophyllum shimeji provides insight into the initial evolution of ectomycorrhizal fungal genome.</title>
        <authorList>
            <person name="Kobayashi Y."/>
            <person name="Shibata T."/>
            <person name="Hirakawa H."/>
            <person name="Shigenobu S."/>
            <person name="Nishiyama T."/>
            <person name="Yamada A."/>
            <person name="Hasebe M."/>
            <person name="Kawaguchi M."/>
        </authorList>
    </citation>
    <scope>NUCLEOTIDE SEQUENCE</scope>
    <source>
        <strain evidence="4">AT787</strain>
    </source>
</reference>
<feature type="chain" id="PRO_5040347725" evidence="2">
    <location>
        <begin position="16"/>
        <end position="430"/>
    </location>
</feature>
<dbReference type="OrthoDB" id="428260at2759"/>
<dbReference type="InterPro" id="IPR012338">
    <property type="entry name" value="Beta-lactam/transpept-like"/>
</dbReference>
<comment type="caution">
    <text evidence="4">The sequence shown here is derived from an EMBL/GenBank/DDBJ whole genome shotgun (WGS) entry which is preliminary data.</text>
</comment>
<proteinExistence type="predicted"/>
<dbReference type="InterPro" id="IPR050789">
    <property type="entry name" value="Diverse_Enzym_Activities"/>
</dbReference>
<evidence type="ECO:0000256" key="2">
    <source>
        <dbReference type="SAM" id="SignalP"/>
    </source>
</evidence>
<dbReference type="SUPFAM" id="SSF56601">
    <property type="entry name" value="beta-lactamase/transpeptidase-like"/>
    <property type="match status" value="1"/>
</dbReference>
<evidence type="ECO:0000313" key="4">
    <source>
        <dbReference type="EMBL" id="GLB39127.1"/>
    </source>
</evidence>
<evidence type="ECO:0000259" key="3">
    <source>
        <dbReference type="Pfam" id="PF00144"/>
    </source>
</evidence>
<dbReference type="Pfam" id="PF00144">
    <property type="entry name" value="Beta-lactamase"/>
    <property type="match status" value="1"/>
</dbReference>
<evidence type="ECO:0000313" key="5">
    <source>
        <dbReference type="Proteomes" id="UP001063166"/>
    </source>
</evidence>
<dbReference type="AlphaFoldDB" id="A0A9P3PML8"/>
<dbReference type="Proteomes" id="UP001063166">
    <property type="component" value="Unassembled WGS sequence"/>
</dbReference>
<dbReference type="PANTHER" id="PTHR43283:SF11">
    <property type="entry name" value="BETA-LACTAMASE-RELATED DOMAIN-CONTAINING PROTEIN"/>
    <property type="match status" value="1"/>
</dbReference>
<keyword evidence="1" id="KW-0378">Hydrolase</keyword>
<protein>
    <submittedName>
        <fullName evidence="4">Beta-lactamase</fullName>
    </submittedName>
</protein>
<keyword evidence="2" id="KW-0732">Signal</keyword>
<dbReference type="InterPro" id="IPR001466">
    <property type="entry name" value="Beta-lactam-related"/>
</dbReference>
<name>A0A9P3PML8_LYOSH</name>
<organism evidence="4 5">
    <name type="scientific">Lyophyllum shimeji</name>
    <name type="common">Hon-shimeji</name>
    <name type="synonym">Tricholoma shimeji</name>
    <dbReference type="NCBI Taxonomy" id="47721"/>
    <lineage>
        <taxon>Eukaryota</taxon>
        <taxon>Fungi</taxon>
        <taxon>Dikarya</taxon>
        <taxon>Basidiomycota</taxon>
        <taxon>Agaricomycotina</taxon>
        <taxon>Agaricomycetes</taxon>
        <taxon>Agaricomycetidae</taxon>
        <taxon>Agaricales</taxon>
        <taxon>Tricholomatineae</taxon>
        <taxon>Lyophyllaceae</taxon>
        <taxon>Lyophyllum</taxon>
    </lineage>
</organism>
<sequence>MVRLLFLALPALALGAKMHKTQKASDTLVYGPPESVGLLSAPLLELERNVSGYLLPRNYGSPSYNQVHPLYPGATVLVCHQSTIVSHFAVGQALKYADVNGTELPVEEWIQTEKDTIYDMASLTKLFTTIAALQQLDAGGIALNATVATYLPDFAANGKANVTILQLLTHTSGFDADPSPGLWIGWNTYDERRAAVLASPLIHASGSTYLYSDLNFMSLQFVLEAVTSLPLDTLIHERFTGPLGMKDTWYNRGNTKLDDKLLHRVAATEYQIQALGPQEPQREQPVWGTVHDENAWSLNGVAGHAGMFSTAADLAIFCQMILNNGTYNGVRILQPSTVDLIFHDFNARFPGNSHGLGFELNQYYWAGPMQSPQTAGHTGYTGTTLAIDRPSNTFFLFLSHRVHPSRTWSNINIVREMVGRYVALALGRQV</sequence>